<proteinExistence type="predicted"/>
<accession>A0A2H1ECL8</accession>
<evidence type="ECO:0000256" key="5">
    <source>
        <dbReference type="ARBA" id="ARBA00023237"/>
    </source>
</evidence>
<dbReference type="Pfam" id="PF01103">
    <property type="entry name" value="Omp85"/>
    <property type="match status" value="1"/>
</dbReference>
<dbReference type="STRING" id="1349785.GCA_000509405_00450"/>
<dbReference type="InterPro" id="IPR039910">
    <property type="entry name" value="D15-like"/>
</dbReference>
<dbReference type="Gene3D" id="2.40.160.50">
    <property type="entry name" value="membrane protein fhac: a member of the omp85/tpsb transporter family"/>
    <property type="match status" value="1"/>
</dbReference>
<evidence type="ECO:0000313" key="7">
    <source>
        <dbReference type="EMBL" id="SFZ84212.1"/>
    </source>
</evidence>
<dbReference type="OrthoDB" id="9814535at2"/>
<evidence type="ECO:0000256" key="2">
    <source>
        <dbReference type="ARBA" id="ARBA00022692"/>
    </source>
</evidence>
<comment type="subcellular location">
    <subcellularLocation>
        <location evidence="1">Membrane</location>
    </subcellularLocation>
</comment>
<dbReference type="EMBL" id="LT634361">
    <property type="protein sequence ID" value="SFZ84212.1"/>
    <property type="molecule type" value="Genomic_DNA"/>
</dbReference>
<keyword evidence="5" id="KW-0998">Cell outer membrane</keyword>
<dbReference type="GeneID" id="47724104"/>
<dbReference type="AlphaFoldDB" id="A0A2H1ECL8"/>
<dbReference type="KEGG" id="tmar:MARIT_2641"/>
<keyword evidence="2" id="KW-0812">Transmembrane</keyword>
<sequence>MKNPFFYFLFLILIISCNSVKRVPEGKELLVKNIIYIDSLKSTNSNTEDYIIQRPNSKTLGFPLALYFYNLGKPNGPKNPYEWSHKNPKLYNFFEKSFSQKQSIALANTFIGVNNWFLKSGQAPVIIDNEKTKKTVKNLQTYYQTEGYFRAKVKSKKSATGYKKGTISYFITKGTPTIIDSISTRIASKDLDSLYNAQKSKTFIKSGEQYKNQNFINEANRLTKLFRDNGIYHFSENYIGFYEIDTASTNNHKTDVHLEISNRIVEGNNGVYTTKPLKIQKVKKINIFTDYTYNERNSPYLDTVSHNGISFISHKKLAYNPKFLSQSIFIKPNGTYSDYTSNLTRKHLRGLRNFKTTAIKYSELNDSELIADIYLTPIEKYTLGFETELSRSNIRNFDISAKFSITNRNTFKGAEVFKFSVLGSYFNSRNGPGWEIGGNLSLEVPRFMVPFGLHKMVPKSMFPKTKFSTGLSIQKNIGLDKQNITVGIDYKWQFNKKKSIQLELMNAQYIRNLNIENYFTVYNSEYSKLEEIAKAYDTKYTLPENIPSNANGIVAFMNKVLQDRSSITENPIAYGANLNIFNRYRIITSNFLIPEIAYSYTYNNQENIKDVSFSFFKLRFANSGNVMGIFSKHTNSNGLRTVFKIPVAQYFKTDIEYKKFWSTSENTALGYRAFLGAAIPYGKSNIPFSKSYFAGGSNDIRAWQTYDLGPGTRAPGLEYNIGSLKFLTSLEYRFDIINNLKGALFIDAGNIWDITNSSFVDAPSKFTDISSLKDMAVGTGFGFRYDFKFLIARLDIGLKAHEPYLKDTNRWFRNFNFNRAVYNIGINYPF</sequence>
<name>A0A2H1ECL8_9FLAO</name>
<evidence type="ECO:0000256" key="4">
    <source>
        <dbReference type="ARBA" id="ARBA00023136"/>
    </source>
</evidence>
<dbReference type="PANTHER" id="PTHR12815">
    <property type="entry name" value="SORTING AND ASSEMBLY MACHINERY SAMM50 PROTEIN FAMILY MEMBER"/>
    <property type="match status" value="1"/>
</dbReference>
<evidence type="ECO:0000256" key="1">
    <source>
        <dbReference type="ARBA" id="ARBA00004370"/>
    </source>
</evidence>
<evidence type="ECO:0000259" key="6">
    <source>
        <dbReference type="Pfam" id="PF01103"/>
    </source>
</evidence>
<dbReference type="PROSITE" id="PS51257">
    <property type="entry name" value="PROKAR_LIPOPROTEIN"/>
    <property type="match status" value="1"/>
</dbReference>
<dbReference type="Proteomes" id="UP000231564">
    <property type="component" value="Chromosome MARIT"/>
</dbReference>
<organism evidence="7 8">
    <name type="scientific">Tenacibaculum maritimum NCIMB 2154</name>
    <dbReference type="NCBI Taxonomy" id="1349785"/>
    <lineage>
        <taxon>Bacteria</taxon>
        <taxon>Pseudomonadati</taxon>
        <taxon>Bacteroidota</taxon>
        <taxon>Flavobacteriia</taxon>
        <taxon>Flavobacteriales</taxon>
        <taxon>Flavobacteriaceae</taxon>
        <taxon>Tenacibaculum</taxon>
    </lineage>
</organism>
<keyword evidence="8" id="KW-1185">Reference proteome</keyword>
<reference evidence="7 8" key="1">
    <citation type="submission" date="2016-11" db="EMBL/GenBank/DDBJ databases">
        <authorList>
            <person name="Jaros S."/>
            <person name="Januszkiewicz K."/>
            <person name="Wedrychowicz H."/>
        </authorList>
    </citation>
    <scope>NUCLEOTIDE SEQUENCE [LARGE SCALE GENOMIC DNA]</scope>
    <source>
        <strain evidence="7">NCIMB 2154T</strain>
    </source>
</reference>
<feature type="domain" description="Bacterial surface antigen (D15)" evidence="6">
    <location>
        <begin position="648"/>
        <end position="804"/>
    </location>
</feature>
<dbReference type="RefSeq" id="WP_024742186.1">
    <property type="nucleotide sequence ID" value="NZ_BAUG01000053.1"/>
</dbReference>
<gene>
    <name evidence="7" type="ORF">MARIT_2641</name>
</gene>
<dbReference type="InterPro" id="IPR000184">
    <property type="entry name" value="Bac_surfAg_D15"/>
</dbReference>
<keyword evidence="3" id="KW-0732">Signal</keyword>
<keyword evidence="4" id="KW-0472">Membrane</keyword>
<dbReference type="PANTHER" id="PTHR12815:SF47">
    <property type="entry name" value="TRANSLOCATION AND ASSEMBLY MODULE SUBUNIT TAMA"/>
    <property type="match status" value="1"/>
</dbReference>
<dbReference type="GO" id="GO:0019867">
    <property type="term" value="C:outer membrane"/>
    <property type="evidence" value="ECO:0007669"/>
    <property type="project" value="InterPro"/>
</dbReference>
<evidence type="ECO:0000256" key="3">
    <source>
        <dbReference type="ARBA" id="ARBA00022729"/>
    </source>
</evidence>
<evidence type="ECO:0000313" key="8">
    <source>
        <dbReference type="Proteomes" id="UP000231564"/>
    </source>
</evidence>
<protein>
    <recommendedName>
        <fullName evidence="6">Bacterial surface antigen (D15) domain-containing protein</fullName>
    </recommendedName>
</protein>